<dbReference type="PANTHER" id="PTHR43584">
    <property type="entry name" value="NUCLEOTIDYL TRANSFERASE"/>
    <property type="match status" value="1"/>
</dbReference>
<dbReference type="AlphaFoldDB" id="A0A8T5GHL7"/>
<accession>A0A8T5GHL7</accession>
<proteinExistence type="predicted"/>
<dbReference type="EMBL" id="JABJNZ010000068">
    <property type="protein sequence ID" value="MBT4871006.1"/>
    <property type="molecule type" value="Genomic_DNA"/>
</dbReference>
<dbReference type="InterPro" id="IPR050065">
    <property type="entry name" value="GlmU-like"/>
</dbReference>
<keyword evidence="1" id="KW-0808">Transferase</keyword>
<evidence type="ECO:0000313" key="5">
    <source>
        <dbReference type="Proteomes" id="UP000722459"/>
    </source>
</evidence>
<dbReference type="Pfam" id="PF00483">
    <property type="entry name" value="NTP_transferase"/>
    <property type="match status" value="1"/>
</dbReference>
<evidence type="ECO:0000313" key="4">
    <source>
        <dbReference type="EMBL" id="MBT4871006.1"/>
    </source>
</evidence>
<organism evidence="4 5">
    <name type="scientific">Candidatus Iainarchaeum sp</name>
    <dbReference type="NCBI Taxonomy" id="3101447"/>
    <lineage>
        <taxon>Archaea</taxon>
        <taxon>Candidatus Iainarchaeota</taxon>
        <taxon>Candidatus Iainarchaeia</taxon>
        <taxon>Candidatus Iainarchaeales</taxon>
        <taxon>Candidatus Iainarchaeaceae</taxon>
        <taxon>Candidatus Iainarchaeum</taxon>
    </lineage>
</organism>
<name>A0A8T5GHL7_9ARCH</name>
<keyword evidence="2" id="KW-0548">Nucleotidyltransferase</keyword>
<dbReference type="PANTHER" id="PTHR43584:SF8">
    <property type="entry name" value="N-ACETYLMURAMATE ALPHA-1-PHOSPHATE URIDYLYLTRANSFERASE"/>
    <property type="match status" value="1"/>
</dbReference>
<dbReference type="SUPFAM" id="SSF53448">
    <property type="entry name" value="Nucleotide-diphospho-sugar transferases"/>
    <property type="match status" value="1"/>
</dbReference>
<comment type="caution">
    <text evidence="4">The sequence shown here is derived from an EMBL/GenBank/DDBJ whole genome shotgun (WGS) entry which is preliminary data.</text>
</comment>
<dbReference type="Gene3D" id="3.90.550.10">
    <property type="entry name" value="Spore Coat Polysaccharide Biosynthesis Protein SpsA, Chain A"/>
    <property type="match status" value="1"/>
</dbReference>
<dbReference type="Proteomes" id="UP000722459">
    <property type="component" value="Unassembled WGS sequence"/>
</dbReference>
<dbReference type="GO" id="GO:0016779">
    <property type="term" value="F:nucleotidyltransferase activity"/>
    <property type="evidence" value="ECO:0007669"/>
    <property type="project" value="UniProtKB-KW"/>
</dbReference>
<evidence type="ECO:0000256" key="1">
    <source>
        <dbReference type="ARBA" id="ARBA00022679"/>
    </source>
</evidence>
<evidence type="ECO:0000256" key="2">
    <source>
        <dbReference type="ARBA" id="ARBA00022695"/>
    </source>
</evidence>
<reference evidence="4" key="1">
    <citation type="journal article" date="2021" name="ISME J.">
        <title>Mercury methylation by metabolically versatile and cosmopolitan marine bacteria.</title>
        <authorList>
            <person name="Lin H."/>
            <person name="Ascher D.B."/>
            <person name="Myung Y."/>
            <person name="Lamborg C.H."/>
            <person name="Hallam S.J."/>
            <person name="Gionfriddo C.M."/>
            <person name="Holt K.E."/>
            <person name="Moreau J.W."/>
        </authorList>
    </citation>
    <scope>NUCLEOTIDE SEQUENCE</scope>
    <source>
        <strain evidence="4">SI075_bin30</strain>
    </source>
</reference>
<dbReference type="InterPro" id="IPR005835">
    <property type="entry name" value="NTP_transferase_dom"/>
</dbReference>
<dbReference type="InterPro" id="IPR029044">
    <property type="entry name" value="Nucleotide-diphossugar_trans"/>
</dbReference>
<feature type="domain" description="Nucleotidyl transferase" evidence="3">
    <location>
        <begin position="28"/>
        <end position="168"/>
    </location>
</feature>
<sequence length="256" mass="28586">MVTIVYMVAGMSSRFGGKIKQFAKVGINDETLIEVSIKQAINAGFNKIVFIVGEKTESSFKEMFGNEYEGLPISYAKQIFNQELRDKPWGTTDALVSAKTVIDGAFVVCNGDDIYGQTALKQAHDFLTNNKTGVTLGYKLKNVIPDEGTVNRGIYEADSSNNVLSIKETFDISKENLEEKELNENTLCSMNLFGLPMQTINDLEKKLINFKEENKESRTAECLLPVELANLIKENKLKLKLVETTDKWFGVTNPSD</sequence>
<protein>
    <recommendedName>
        <fullName evidence="3">Nucleotidyl transferase domain-containing protein</fullName>
    </recommendedName>
</protein>
<evidence type="ECO:0000259" key="3">
    <source>
        <dbReference type="Pfam" id="PF00483"/>
    </source>
</evidence>
<gene>
    <name evidence="4" type="ORF">HON47_05515</name>
</gene>